<proteinExistence type="predicted"/>
<accession>A0A645GHV6</accession>
<dbReference type="AlphaFoldDB" id="A0A645GHV6"/>
<organism evidence="2">
    <name type="scientific">bioreactor metagenome</name>
    <dbReference type="NCBI Taxonomy" id="1076179"/>
    <lineage>
        <taxon>unclassified sequences</taxon>
        <taxon>metagenomes</taxon>
        <taxon>ecological metagenomes</taxon>
    </lineage>
</organism>
<sequence>MAFGRRRRIARILIVIAFTVAVVKELTNHIFQHHRGFRVLNRTAIFEDRRSQLRIFKTHVQCQILLAQQTGSTDAQRTGVRNMVKTRFDFQRHARQVRFRI</sequence>
<dbReference type="EMBL" id="VSSQ01076082">
    <property type="protein sequence ID" value="MPN26527.1"/>
    <property type="molecule type" value="Genomic_DNA"/>
</dbReference>
<feature type="transmembrane region" description="Helical" evidence="1">
    <location>
        <begin position="12"/>
        <end position="31"/>
    </location>
</feature>
<evidence type="ECO:0000256" key="1">
    <source>
        <dbReference type="SAM" id="Phobius"/>
    </source>
</evidence>
<gene>
    <name evidence="2" type="ORF">SDC9_173952</name>
</gene>
<name>A0A645GHV6_9ZZZZ</name>
<evidence type="ECO:0000313" key="2">
    <source>
        <dbReference type="EMBL" id="MPN26527.1"/>
    </source>
</evidence>
<reference evidence="2" key="1">
    <citation type="submission" date="2019-08" db="EMBL/GenBank/DDBJ databases">
        <authorList>
            <person name="Kucharzyk K."/>
            <person name="Murdoch R.W."/>
            <person name="Higgins S."/>
            <person name="Loffler F."/>
        </authorList>
    </citation>
    <scope>NUCLEOTIDE SEQUENCE</scope>
</reference>
<keyword evidence="1" id="KW-0472">Membrane</keyword>
<comment type="caution">
    <text evidence="2">The sequence shown here is derived from an EMBL/GenBank/DDBJ whole genome shotgun (WGS) entry which is preliminary data.</text>
</comment>
<keyword evidence="1" id="KW-0812">Transmembrane</keyword>
<keyword evidence="1" id="KW-1133">Transmembrane helix</keyword>
<protein>
    <submittedName>
        <fullName evidence="2">Uncharacterized protein</fullName>
    </submittedName>
</protein>